<dbReference type="GO" id="GO:0004497">
    <property type="term" value="F:monooxygenase activity"/>
    <property type="evidence" value="ECO:0007669"/>
    <property type="project" value="UniProtKB-KW"/>
</dbReference>
<evidence type="ECO:0000313" key="16">
    <source>
        <dbReference type="EMBL" id="GJE98985.1"/>
    </source>
</evidence>
<dbReference type="Gene3D" id="1.10.630.10">
    <property type="entry name" value="Cytochrome P450"/>
    <property type="match status" value="1"/>
</dbReference>
<accession>A0A9P3GSX9</accession>
<evidence type="ECO:0000313" key="17">
    <source>
        <dbReference type="Proteomes" id="UP000703269"/>
    </source>
</evidence>
<dbReference type="InterPro" id="IPR001128">
    <property type="entry name" value="Cyt_P450"/>
</dbReference>
<evidence type="ECO:0000256" key="14">
    <source>
        <dbReference type="RuleBase" id="RU000461"/>
    </source>
</evidence>
<evidence type="ECO:0000256" key="7">
    <source>
        <dbReference type="ARBA" id="ARBA00022723"/>
    </source>
</evidence>
<proteinExistence type="inferred from homology"/>
<evidence type="ECO:0000256" key="2">
    <source>
        <dbReference type="ARBA" id="ARBA00004167"/>
    </source>
</evidence>
<organism evidence="16 17">
    <name type="scientific">Phanerochaete sordida</name>
    <dbReference type="NCBI Taxonomy" id="48140"/>
    <lineage>
        <taxon>Eukaryota</taxon>
        <taxon>Fungi</taxon>
        <taxon>Dikarya</taxon>
        <taxon>Basidiomycota</taxon>
        <taxon>Agaricomycotina</taxon>
        <taxon>Agaricomycetes</taxon>
        <taxon>Polyporales</taxon>
        <taxon>Phanerochaetaceae</taxon>
        <taxon>Phanerochaete</taxon>
    </lineage>
</organism>
<dbReference type="SUPFAM" id="SSF48264">
    <property type="entry name" value="Cytochrome P450"/>
    <property type="match status" value="1"/>
</dbReference>
<comment type="cofactor">
    <cofactor evidence="1 13">
        <name>heme</name>
        <dbReference type="ChEBI" id="CHEBI:30413"/>
    </cofactor>
</comment>
<evidence type="ECO:0000256" key="3">
    <source>
        <dbReference type="ARBA" id="ARBA00005179"/>
    </source>
</evidence>
<dbReference type="Pfam" id="PF00067">
    <property type="entry name" value="p450"/>
    <property type="match status" value="1"/>
</dbReference>
<comment type="pathway">
    <text evidence="3">Secondary metabolite biosynthesis.</text>
</comment>
<dbReference type="InterPro" id="IPR050364">
    <property type="entry name" value="Cytochrome_P450_fung"/>
</dbReference>
<dbReference type="PANTHER" id="PTHR46300:SF7">
    <property type="entry name" value="P450, PUTATIVE (EUROFUNG)-RELATED"/>
    <property type="match status" value="1"/>
</dbReference>
<dbReference type="GO" id="GO:0005506">
    <property type="term" value="F:iron ion binding"/>
    <property type="evidence" value="ECO:0007669"/>
    <property type="project" value="InterPro"/>
</dbReference>
<evidence type="ECO:0000256" key="1">
    <source>
        <dbReference type="ARBA" id="ARBA00001971"/>
    </source>
</evidence>
<dbReference type="InterPro" id="IPR002401">
    <property type="entry name" value="Cyt_P450_E_grp-I"/>
</dbReference>
<sequence>MSALSTSALFAAVSILFLAFIFLRRARHRYPPGPQGWPLIGNLFNAPTSFEWLVYLEWSRKYNSDIVHFEVLGTHYVVLNSAKAAADLFERRSHIYSDKPGAPMIEMTGLDKNIGLMKYSDHWRANRRLFHQYFRSTVVSTYHPLTARAVRELIYALSKEPSQFEKHIRKMAGANILRIIYGMEVESEDDSYMVVIDDVLHAISTVASSRAYLVDSFPILRHVPAWFPGAKFKREIAKWRVSVEEMYMRPFRELKVAFESGHAKPCVLTNMLFDISQDKEGRDPAMLEQVAINTAGTAYSAAADTITLALINFILAMLMHPEVQERAQEEIVSILGPDKLPEMEDQDSLPFITAVMKESLRWRPPLPLAVPHRAVVDDEYNGYHIPAGSVVIGNGWAIMHDNSRYPDPESFNPARFLDHEGKLRKDVPDPMQAFGYGRRICPGRYFVFDTLWMTEANILAVFSIQKPQDELGNAVEPGGEYTSGTFSFPTPFEARFQRRDGAGSLS</sequence>
<name>A0A9P3GSX9_9APHY</name>
<evidence type="ECO:0000256" key="4">
    <source>
        <dbReference type="ARBA" id="ARBA00010617"/>
    </source>
</evidence>
<dbReference type="GO" id="GO:0016705">
    <property type="term" value="F:oxidoreductase activity, acting on paired donors, with incorporation or reduction of molecular oxygen"/>
    <property type="evidence" value="ECO:0007669"/>
    <property type="project" value="InterPro"/>
</dbReference>
<dbReference type="PANTHER" id="PTHR46300">
    <property type="entry name" value="P450, PUTATIVE (EUROFUNG)-RELATED-RELATED"/>
    <property type="match status" value="1"/>
</dbReference>
<keyword evidence="10 13" id="KW-0408">Iron</keyword>
<gene>
    <name evidence="16" type="ORF">PsYK624_152230</name>
</gene>
<keyword evidence="8 15" id="KW-1133">Transmembrane helix</keyword>
<dbReference type="OrthoDB" id="2789670at2759"/>
<dbReference type="CDD" id="cd11065">
    <property type="entry name" value="CYP64-like"/>
    <property type="match status" value="1"/>
</dbReference>
<keyword evidence="11 14" id="KW-0503">Monooxygenase</keyword>
<dbReference type="PRINTS" id="PR00463">
    <property type="entry name" value="EP450I"/>
</dbReference>
<dbReference type="EMBL" id="BPQB01000098">
    <property type="protein sequence ID" value="GJE98985.1"/>
    <property type="molecule type" value="Genomic_DNA"/>
</dbReference>
<keyword evidence="9 14" id="KW-0560">Oxidoreductase</keyword>
<evidence type="ECO:0000256" key="13">
    <source>
        <dbReference type="PIRSR" id="PIRSR602401-1"/>
    </source>
</evidence>
<evidence type="ECO:0000256" key="11">
    <source>
        <dbReference type="ARBA" id="ARBA00023033"/>
    </source>
</evidence>
<reference evidence="16 17" key="1">
    <citation type="submission" date="2021-08" db="EMBL/GenBank/DDBJ databases">
        <title>Draft Genome Sequence of Phanerochaete sordida strain YK-624.</title>
        <authorList>
            <person name="Mori T."/>
            <person name="Dohra H."/>
            <person name="Suzuki T."/>
            <person name="Kawagishi H."/>
            <person name="Hirai H."/>
        </authorList>
    </citation>
    <scope>NUCLEOTIDE SEQUENCE [LARGE SCALE GENOMIC DNA]</scope>
    <source>
        <strain evidence="16 17">YK-624</strain>
    </source>
</reference>
<dbReference type="PROSITE" id="PS00086">
    <property type="entry name" value="CYTOCHROME_P450"/>
    <property type="match status" value="1"/>
</dbReference>
<keyword evidence="12 15" id="KW-0472">Membrane</keyword>
<dbReference type="GO" id="GO:0020037">
    <property type="term" value="F:heme binding"/>
    <property type="evidence" value="ECO:0007669"/>
    <property type="project" value="InterPro"/>
</dbReference>
<evidence type="ECO:0000256" key="10">
    <source>
        <dbReference type="ARBA" id="ARBA00023004"/>
    </source>
</evidence>
<evidence type="ECO:0000256" key="15">
    <source>
        <dbReference type="SAM" id="Phobius"/>
    </source>
</evidence>
<evidence type="ECO:0000256" key="8">
    <source>
        <dbReference type="ARBA" id="ARBA00022989"/>
    </source>
</evidence>
<protein>
    <submittedName>
        <fullName evidence="16">Cytochrome P450</fullName>
    </submittedName>
</protein>
<evidence type="ECO:0000256" key="9">
    <source>
        <dbReference type="ARBA" id="ARBA00023002"/>
    </source>
</evidence>
<feature type="binding site" description="axial binding residue" evidence="13">
    <location>
        <position position="441"/>
    </location>
    <ligand>
        <name>heme</name>
        <dbReference type="ChEBI" id="CHEBI:30413"/>
    </ligand>
    <ligandPart>
        <name>Fe</name>
        <dbReference type="ChEBI" id="CHEBI:18248"/>
    </ligandPart>
</feature>
<dbReference type="AlphaFoldDB" id="A0A9P3GSX9"/>
<keyword evidence="6 15" id="KW-0812">Transmembrane</keyword>
<dbReference type="Proteomes" id="UP000703269">
    <property type="component" value="Unassembled WGS sequence"/>
</dbReference>
<comment type="similarity">
    <text evidence="4 14">Belongs to the cytochrome P450 family.</text>
</comment>
<dbReference type="GO" id="GO:0016020">
    <property type="term" value="C:membrane"/>
    <property type="evidence" value="ECO:0007669"/>
    <property type="project" value="UniProtKB-SubCell"/>
</dbReference>
<evidence type="ECO:0000256" key="5">
    <source>
        <dbReference type="ARBA" id="ARBA00022617"/>
    </source>
</evidence>
<comment type="caution">
    <text evidence="16">The sequence shown here is derived from an EMBL/GenBank/DDBJ whole genome shotgun (WGS) entry which is preliminary data.</text>
</comment>
<evidence type="ECO:0000256" key="12">
    <source>
        <dbReference type="ARBA" id="ARBA00023136"/>
    </source>
</evidence>
<keyword evidence="17" id="KW-1185">Reference proteome</keyword>
<comment type="subcellular location">
    <subcellularLocation>
        <location evidence="2">Membrane</location>
        <topology evidence="2">Single-pass membrane protein</topology>
    </subcellularLocation>
</comment>
<evidence type="ECO:0000256" key="6">
    <source>
        <dbReference type="ARBA" id="ARBA00022692"/>
    </source>
</evidence>
<keyword evidence="7 13" id="KW-0479">Metal-binding</keyword>
<dbReference type="InterPro" id="IPR017972">
    <property type="entry name" value="Cyt_P450_CS"/>
</dbReference>
<keyword evidence="5 13" id="KW-0349">Heme</keyword>
<feature type="transmembrane region" description="Helical" evidence="15">
    <location>
        <begin position="6"/>
        <end position="23"/>
    </location>
</feature>
<dbReference type="InterPro" id="IPR036396">
    <property type="entry name" value="Cyt_P450_sf"/>
</dbReference>